<accession>A0A9K3KM05</accession>
<keyword evidence="2" id="KW-1133">Transmembrane helix</keyword>
<dbReference type="OrthoDB" id="37026at2759"/>
<proteinExistence type="predicted"/>
<reference evidence="3" key="2">
    <citation type="submission" date="2021-04" db="EMBL/GenBank/DDBJ databases">
        <authorList>
            <person name="Podell S."/>
        </authorList>
    </citation>
    <scope>NUCLEOTIDE SEQUENCE</scope>
    <source>
        <strain evidence="3">Hildebrandi</strain>
    </source>
</reference>
<dbReference type="AlphaFoldDB" id="A0A9K3KM05"/>
<name>A0A9K3KM05_9STRA</name>
<keyword evidence="2" id="KW-0812">Transmembrane</keyword>
<evidence type="ECO:0000313" key="4">
    <source>
        <dbReference type="Proteomes" id="UP000693970"/>
    </source>
</evidence>
<sequence length="266" mass="29587">MATTDTTTPLSSSTITSQPLSAEEKARQKMQQRTRSQEMVEDHHEHIVDEDPLLISQSLTYVTDDGSVLHSFQSAPFSWGFKARFIILESLFVLLLVCAVPIGAHGTVVAVTVANLFAVAWFWYNHVRSVDVTSEGKLRFWIGNIEVEVPFDKIISIRRVATANAPCSFMQLTSVWPYRGFLSEPADGVAVVTTAPSTPFWLWPRSAGKPERSWCFGFLYCPKLTVVFSPTGGGQNFINDVEREMLNFSNGGGKRPARNNPDLLDV</sequence>
<protein>
    <submittedName>
        <fullName evidence="3">Uncharacterized protein</fullName>
    </submittedName>
</protein>
<organism evidence="3 4">
    <name type="scientific">Nitzschia inconspicua</name>
    <dbReference type="NCBI Taxonomy" id="303405"/>
    <lineage>
        <taxon>Eukaryota</taxon>
        <taxon>Sar</taxon>
        <taxon>Stramenopiles</taxon>
        <taxon>Ochrophyta</taxon>
        <taxon>Bacillariophyta</taxon>
        <taxon>Bacillariophyceae</taxon>
        <taxon>Bacillariophycidae</taxon>
        <taxon>Bacillariales</taxon>
        <taxon>Bacillariaceae</taxon>
        <taxon>Nitzschia</taxon>
    </lineage>
</organism>
<evidence type="ECO:0000256" key="1">
    <source>
        <dbReference type="SAM" id="MobiDB-lite"/>
    </source>
</evidence>
<keyword evidence="4" id="KW-1185">Reference proteome</keyword>
<feature type="compositionally biased region" description="Low complexity" evidence="1">
    <location>
        <begin position="1"/>
        <end position="21"/>
    </location>
</feature>
<comment type="caution">
    <text evidence="3">The sequence shown here is derived from an EMBL/GenBank/DDBJ whole genome shotgun (WGS) entry which is preliminary data.</text>
</comment>
<reference evidence="3" key="1">
    <citation type="journal article" date="2021" name="Sci. Rep.">
        <title>Diploid genomic architecture of Nitzschia inconspicua, an elite biomass production diatom.</title>
        <authorList>
            <person name="Oliver A."/>
            <person name="Podell S."/>
            <person name="Pinowska A."/>
            <person name="Traller J.C."/>
            <person name="Smith S.R."/>
            <person name="McClure R."/>
            <person name="Beliaev A."/>
            <person name="Bohutskyi P."/>
            <person name="Hill E.A."/>
            <person name="Rabines A."/>
            <person name="Zheng H."/>
            <person name="Allen L.Z."/>
            <person name="Kuo A."/>
            <person name="Grigoriev I.V."/>
            <person name="Allen A.E."/>
            <person name="Hazlebeck D."/>
            <person name="Allen E.E."/>
        </authorList>
    </citation>
    <scope>NUCLEOTIDE SEQUENCE</scope>
    <source>
        <strain evidence="3">Hildebrandi</strain>
    </source>
</reference>
<dbReference type="EMBL" id="JAGRRH010000021">
    <property type="protein sequence ID" value="KAG7346247.1"/>
    <property type="molecule type" value="Genomic_DNA"/>
</dbReference>
<dbReference type="Proteomes" id="UP000693970">
    <property type="component" value="Unassembled WGS sequence"/>
</dbReference>
<gene>
    <name evidence="3" type="ORF">IV203_005315</name>
</gene>
<feature type="transmembrane region" description="Helical" evidence="2">
    <location>
        <begin position="91"/>
        <end position="124"/>
    </location>
</feature>
<evidence type="ECO:0000256" key="2">
    <source>
        <dbReference type="SAM" id="Phobius"/>
    </source>
</evidence>
<keyword evidence="2" id="KW-0472">Membrane</keyword>
<feature type="region of interest" description="Disordered" evidence="1">
    <location>
        <begin position="1"/>
        <end position="42"/>
    </location>
</feature>
<evidence type="ECO:0000313" key="3">
    <source>
        <dbReference type="EMBL" id="KAG7346247.1"/>
    </source>
</evidence>